<dbReference type="OMA" id="YTDGEWS"/>
<keyword evidence="10" id="KW-0539">Nucleus</keyword>
<dbReference type="GO" id="GO:0042555">
    <property type="term" value="C:MCM complex"/>
    <property type="evidence" value="ECO:0007669"/>
    <property type="project" value="InterPro"/>
</dbReference>
<organism evidence="15 16">
    <name type="scientific">Aspergillus violaceofuscus (strain CBS 115571)</name>
    <dbReference type="NCBI Taxonomy" id="1450538"/>
    <lineage>
        <taxon>Eukaryota</taxon>
        <taxon>Fungi</taxon>
        <taxon>Dikarya</taxon>
        <taxon>Ascomycota</taxon>
        <taxon>Pezizomycotina</taxon>
        <taxon>Eurotiomycetes</taxon>
        <taxon>Eurotiomycetidae</taxon>
        <taxon>Eurotiales</taxon>
        <taxon>Aspergillaceae</taxon>
        <taxon>Aspergillus</taxon>
    </lineage>
</organism>
<feature type="compositionally biased region" description="Acidic residues" evidence="13">
    <location>
        <begin position="1296"/>
        <end position="1310"/>
    </location>
</feature>
<evidence type="ECO:0000256" key="9">
    <source>
        <dbReference type="ARBA" id="ARBA00023125"/>
    </source>
</evidence>
<feature type="compositionally biased region" description="Acidic residues" evidence="13">
    <location>
        <begin position="1200"/>
        <end position="1216"/>
    </location>
</feature>
<feature type="compositionally biased region" description="Basic and acidic residues" evidence="13">
    <location>
        <begin position="1437"/>
        <end position="1470"/>
    </location>
</feature>
<dbReference type="GO" id="GO:0016787">
    <property type="term" value="F:hydrolase activity"/>
    <property type="evidence" value="ECO:0007669"/>
    <property type="project" value="UniProtKB-KW"/>
</dbReference>
<sequence length="2417" mass="272077">MLERAAGCLENAGRRFFRDSNGAIRSRRSFYTTLVQYPATNLEFHHGSSTIQSPQRPVPNDLNATPQLNDTRTPPPVLDFLYPLSTQEFAASCLYRVQKRLVPRRRRRTPPGLTRRTYRSRASDLEEEDTRRTDTSQARDFEAEDLEAEDLEAEDLEAEDLEVEDLKAEEDFFDTAQSDQSPGQKAKKKASHRFLDPATQEEYEAYDGAWSRYVAAGHPTQVNAALIAFLRDSNRHVDHKRARRVLNWIPLESRSEEDYLNIVKSALATNKLPEAEDLCAEAIHYGIGMKCWAFLLAHYASSSQWDWVQAFWDLGSSFAENDRAQTWSALVSNLNMSTLEDPLTGLADYIQEQTASTSLHDLARFLLDNACTSQAFVEQSSVDGILLVLQKYNNLDMLKPAHYIKLLNTIRTTENRQIFVRAIVIYRNFRWRMDGHAPSAKLLGHLVRRLASFEITAGLLYFLDEFTHFYGKPTLDAYKHALVAFSKVGDVDNVNDIFDKMVSHHGKPQSRRLVTPLLYVHARVGNVRETLRQFYRIPEEFGLRLNTVCWNVLLTAYANAEDLSGCFKLLRDMFDQGMEPSSHTFGIVMGLCANRGDVQGVRDLLDLAKQNHVQITAPLIDTVVEAHCQNQEFEEAERVAQTCLGLDVTGSRVRMWNVLLWNYAFRMDLEAISRIRSLMDEAALLPDGMTYAALMLSLVLIGQTENARRILRKLHRNNRVYATEFHYAIILYGYVKKRNRDMVHVIFNEIQERFGEAGLASRLLVLKSQLRRDLQLITAGGGGAAGAYTRLENAEKFLKETISEFHTNKTATKAPVLGAGRMSAKQAFPTAYYEHMMNAYGRRGAAGRARELFNEFIQSQRTSPDDDALEVAPVRLLTALMLAHIRGNEPEMVEEYWNIVFPRAIKMASRPNVEAWLSNPSNSDSVLFPSNKDIIVSSEAHSAYNADENNADTAETAGFSILSAHRFMLSRALSLFMRSLAYRAEGQRIPQVILEVESAGFALTTYNWSTYIQMLASSSEPSDQLEAFTMFEHRFMPNFPGWKYLRRGFGLKPHGVPSTIDVVESGRPKPPHLLGREGRRYWSKIQPDFMQPTYVSMVYLAAALKAFRERSVNDGPAELQALYDLAPKTVDAVAEIPYLRDKFQGVLLRGRALRTDTPANERDEFVWTGGILGAGGLTRTFSRDYEPMDEEVADDTSATEADDQAEEAADLEEAIPDIEEFRSLFMRTLEKSDEFDIEVEARLNRRRKGTGTKEELGDDERNQSIGVEDELDEEAPADASELASEEAPKQHQGELPTEDFFQEQPDELPSDDFFRKDPDELPSDDFFQKHHDELPSDDFFQENHRTELKTRLGPTRTSPEKGLRKTQPEAPEETSGEVPAGIQEELPEEIRSEPPPSEDFFNEHHDEAQPKAQMRAQPVSPEQDTGKTQEAQVRVMQETRDEVQEGPTEDHEEHLGETREVTQEEAHDEAQQGVEVRNPEEKDDLYKTLLLSAFYTVLHHMIVISVLFVLFAQRREGRPRTNCYNLSVMEGQFDDAAQDRVRAAVEFLDPSDARARSYRADILLMLNRGLRRLIPNHYAMGDAPLDFTQRTLAHKLYSLLTSPYEYTDAFERALKDIIKTLPNRPSRETADDVHYHCGFVGAFGEFSCNPRTLSSSHLNRMISLEGIVTKCSLVRPKVIQSVHWSERTKKFLTRKYVDATMTASGATSMSVYPQEDDEKNPLTTEYGYSTYMDHQTISIQEMPERAPAGQLPRSVDVILDDDLVDRAKPGDRIQLVGVYRTLGNRNASSTSATFRTLVLANNIIQLASKSGGGIAQATITDTDIRNINKVAKKKSVFELLSQSLAPSIHGHDYIKKAILLMLLGGMEKNLDNGTHLRGDINILMVGDPSTAKSQLLRFVLNTAPLAIATTGRGSSGVGLTAAVTSDKETGERRLEAGAMVLGDRGVVCIDEFDKMSDVDRVAIHEVMEQQTVTIAKAGIHTSLNARCSVLAAANPIYGQYDPHKDPHKNIALPDSLLSRFDLLFVVTDDIEDARDRMVSEHVLRMHRYRQPGAEEGAPVREQQHQTLGVGLEDSQDSNHPTDVYEKFNVMLHAGMANQRSKNKNVEILSIPFIKKYVQYAKTRVKPVLTKGAADHIVSTYSALRNDELSGNQRRTSPITARTLETLIRLSTAHAKSRLSNRVEERDAKVAESILRFAMFKEVLEDERRKRRKVTTFDDDSESNDSDSESDDDTPAQTASATPRSTRRGGMRTRGANGVSTITEDTEMDAEGDNVSEDGDGLYNSSPRGQRLRSSRTQPESQSQMSVASSRPASQLVESQTDTSQSQTASLSSQPIQPARLTVFRQALGPLMGTRLFTHGDTADVEELIGAVNTAVRSAPSLGESHVFQRPEALQALRAMNERNELMYLEDDETVYRI</sequence>
<feature type="region of interest" description="Disordered" evidence="13">
    <location>
        <begin position="46"/>
        <end position="73"/>
    </location>
</feature>
<dbReference type="STRING" id="1450538.A0A2V5HDZ7"/>
<dbReference type="SUPFAM" id="SSF50249">
    <property type="entry name" value="Nucleic acid-binding proteins"/>
    <property type="match status" value="1"/>
</dbReference>
<dbReference type="InterPro" id="IPR041562">
    <property type="entry name" value="MCM_lid"/>
</dbReference>
<dbReference type="GO" id="GO:0005656">
    <property type="term" value="C:nuclear pre-replicative complex"/>
    <property type="evidence" value="ECO:0007669"/>
    <property type="project" value="UniProtKB-ARBA"/>
</dbReference>
<dbReference type="GO" id="GO:0006271">
    <property type="term" value="P:DNA strand elongation involved in DNA replication"/>
    <property type="evidence" value="ECO:0007669"/>
    <property type="project" value="TreeGrafter"/>
</dbReference>
<dbReference type="InterPro" id="IPR001208">
    <property type="entry name" value="MCM_dom"/>
</dbReference>
<dbReference type="GO" id="GO:0017116">
    <property type="term" value="F:single-stranded DNA helicase activity"/>
    <property type="evidence" value="ECO:0007669"/>
    <property type="project" value="TreeGrafter"/>
</dbReference>
<dbReference type="GO" id="GO:0000727">
    <property type="term" value="P:double-strand break repair via break-induced replication"/>
    <property type="evidence" value="ECO:0007669"/>
    <property type="project" value="TreeGrafter"/>
</dbReference>
<dbReference type="PRINTS" id="PR01659">
    <property type="entry name" value="MCMPROTEIN3"/>
</dbReference>
<dbReference type="Pfam" id="PF13041">
    <property type="entry name" value="PPR_2"/>
    <property type="match status" value="1"/>
</dbReference>
<dbReference type="GO" id="GO:0005524">
    <property type="term" value="F:ATP binding"/>
    <property type="evidence" value="ECO:0007669"/>
    <property type="project" value="UniProtKB-KW"/>
</dbReference>
<dbReference type="PROSITE" id="PS00847">
    <property type="entry name" value="MCM_1"/>
    <property type="match status" value="1"/>
</dbReference>
<keyword evidence="6" id="KW-0378">Hydrolase</keyword>
<dbReference type="Pfam" id="PF23191">
    <property type="entry name" value="WHD_MCM3_C"/>
    <property type="match status" value="1"/>
</dbReference>
<dbReference type="InterPro" id="IPR002885">
    <property type="entry name" value="PPR_rpt"/>
</dbReference>
<dbReference type="Pfam" id="PF00493">
    <property type="entry name" value="MCM"/>
    <property type="match status" value="1"/>
</dbReference>
<dbReference type="EC" id="3.6.4.12" evidence="3"/>
<evidence type="ECO:0000256" key="12">
    <source>
        <dbReference type="RuleBase" id="RU004070"/>
    </source>
</evidence>
<gene>
    <name evidence="15" type="ORF">BO99DRAFT_412161</name>
</gene>
<feature type="compositionally biased region" description="Acidic residues" evidence="13">
    <location>
        <begin position="2263"/>
        <end position="2279"/>
    </location>
</feature>
<dbReference type="CDD" id="cd17754">
    <property type="entry name" value="MCM3"/>
    <property type="match status" value="1"/>
</dbReference>
<feature type="region of interest" description="Disordered" evidence="13">
    <location>
        <begin position="2207"/>
        <end position="2334"/>
    </location>
</feature>
<dbReference type="InterPro" id="IPR012340">
    <property type="entry name" value="NA-bd_OB-fold"/>
</dbReference>
<feature type="compositionally biased region" description="Polar residues" evidence="13">
    <location>
        <begin position="62"/>
        <end position="72"/>
    </location>
</feature>
<dbReference type="Proteomes" id="UP000249829">
    <property type="component" value="Unassembled WGS sequence"/>
</dbReference>
<dbReference type="NCBIfam" id="TIGR00756">
    <property type="entry name" value="PPR"/>
    <property type="match status" value="1"/>
</dbReference>
<evidence type="ECO:0000256" key="13">
    <source>
        <dbReference type="SAM" id="MobiDB-lite"/>
    </source>
</evidence>
<evidence type="ECO:0000256" key="4">
    <source>
        <dbReference type="ARBA" id="ARBA00022705"/>
    </source>
</evidence>
<evidence type="ECO:0000313" key="16">
    <source>
        <dbReference type="Proteomes" id="UP000249829"/>
    </source>
</evidence>
<dbReference type="Gene3D" id="2.40.50.140">
    <property type="entry name" value="Nucleic acid-binding proteins"/>
    <property type="match status" value="1"/>
</dbReference>
<evidence type="ECO:0000313" key="15">
    <source>
        <dbReference type="EMBL" id="PYI20014.1"/>
    </source>
</evidence>
<comment type="subcellular location">
    <subcellularLocation>
        <location evidence="1">Nucleus</location>
    </subcellularLocation>
</comment>
<feature type="region of interest" description="Disordered" evidence="13">
    <location>
        <begin position="105"/>
        <end position="155"/>
    </location>
</feature>
<dbReference type="InterPro" id="IPR018525">
    <property type="entry name" value="MCM_CS"/>
</dbReference>
<dbReference type="GO" id="GO:0006279">
    <property type="term" value="P:premeiotic DNA replication"/>
    <property type="evidence" value="ECO:0007669"/>
    <property type="project" value="UniProtKB-ARBA"/>
</dbReference>
<dbReference type="InterPro" id="IPR056575">
    <property type="entry name" value="WH_MCM3_C"/>
</dbReference>
<accession>A0A2V5HDZ7</accession>
<dbReference type="InterPro" id="IPR011990">
    <property type="entry name" value="TPR-like_helical_dom_sf"/>
</dbReference>
<feature type="compositionally biased region" description="Polar residues" evidence="13">
    <location>
        <begin position="1420"/>
        <end position="1431"/>
    </location>
</feature>
<dbReference type="GO" id="GO:0031261">
    <property type="term" value="C:DNA replication preinitiation complex"/>
    <property type="evidence" value="ECO:0007669"/>
    <property type="project" value="UniProtKB-ARBA"/>
</dbReference>
<dbReference type="EMBL" id="KZ825129">
    <property type="protein sequence ID" value="PYI20014.1"/>
    <property type="molecule type" value="Genomic_DNA"/>
</dbReference>
<evidence type="ECO:0000256" key="10">
    <source>
        <dbReference type="ARBA" id="ARBA00023242"/>
    </source>
</evidence>
<dbReference type="PROSITE" id="PS51375">
    <property type="entry name" value="PPR"/>
    <property type="match status" value="1"/>
</dbReference>
<dbReference type="SMART" id="SM00350">
    <property type="entry name" value="MCM"/>
    <property type="match status" value="1"/>
</dbReference>
<evidence type="ECO:0000256" key="3">
    <source>
        <dbReference type="ARBA" id="ARBA00012551"/>
    </source>
</evidence>
<keyword evidence="5 12" id="KW-0547">Nucleotide-binding</keyword>
<protein>
    <recommendedName>
        <fullName evidence="3">DNA helicase</fullName>
        <ecNumber evidence="3">3.6.4.12</ecNumber>
    </recommendedName>
</protein>
<feature type="compositionally biased region" description="Acidic residues" evidence="13">
    <location>
        <begin position="1267"/>
        <end position="1276"/>
    </location>
</feature>
<dbReference type="InterPro" id="IPR027417">
    <property type="entry name" value="P-loop_NTPase"/>
</dbReference>
<proteinExistence type="inferred from homology"/>
<feature type="compositionally biased region" description="Low complexity" evidence="13">
    <location>
        <begin position="2318"/>
        <end position="2333"/>
    </location>
</feature>
<name>A0A2V5HDZ7_ASPV1</name>
<dbReference type="SUPFAM" id="SSF52540">
    <property type="entry name" value="P-loop containing nucleoside triphosphate hydrolases"/>
    <property type="match status" value="1"/>
</dbReference>
<keyword evidence="4" id="KW-0235">DNA replication</keyword>
<dbReference type="InterPro" id="IPR033762">
    <property type="entry name" value="MCM_OB"/>
</dbReference>
<feature type="region of interest" description="Disordered" evidence="13">
    <location>
        <begin position="1248"/>
        <end position="1479"/>
    </location>
</feature>
<dbReference type="GO" id="GO:0003697">
    <property type="term" value="F:single-stranded DNA binding"/>
    <property type="evidence" value="ECO:0007669"/>
    <property type="project" value="TreeGrafter"/>
</dbReference>
<dbReference type="Pfam" id="PF17207">
    <property type="entry name" value="MCM_OB"/>
    <property type="match status" value="1"/>
</dbReference>
<dbReference type="PROSITE" id="PS50051">
    <property type="entry name" value="MCM_2"/>
    <property type="match status" value="1"/>
</dbReference>
<dbReference type="Gene3D" id="3.30.1640.10">
    <property type="entry name" value="mini-chromosome maintenance (MCM) complex, chain A, domain 1"/>
    <property type="match status" value="1"/>
</dbReference>
<feature type="repeat" description="PPR" evidence="11">
    <location>
        <begin position="546"/>
        <end position="580"/>
    </location>
</feature>
<evidence type="ECO:0000256" key="7">
    <source>
        <dbReference type="ARBA" id="ARBA00022806"/>
    </source>
</evidence>
<dbReference type="PANTHER" id="PTHR11630">
    <property type="entry name" value="DNA REPLICATION LICENSING FACTOR MCM FAMILY MEMBER"/>
    <property type="match status" value="1"/>
</dbReference>
<feature type="domain" description="MCM C-terminal AAA(+) ATPase" evidence="14">
    <location>
        <begin position="1836"/>
        <end position="2042"/>
    </location>
</feature>
<reference evidence="15 16" key="1">
    <citation type="submission" date="2018-02" db="EMBL/GenBank/DDBJ databases">
        <title>The genomes of Aspergillus section Nigri reveals drivers in fungal speciation.</title>
        <authorList>
            <consortium name="DOE Joint Genome Institute"/>
            <person name="Vesth T.C."/>
            <person name="Nybo J."/>
            <person name="Theobald S."/>
            <person name="Brandl J."/>
            <person name="Frisvad J.C."/>
            <person name="Nielsen K.F."/>
            <person name="Lyhne E.K."/>
            <person name="Kogle M.E."/>
            <person name="Kuo A."/>
            <person name="Riley R."/>
            <person name="Clum A."/>
            <person name="Nolan M."/>
            <person name="Lipzen A."/>
            <person name="Salamov A."/>
            <person name="Henrissat B."/>
            <person name="Wiebenga A."/>
            <person name="De vries R.P."/>
            <person name="Grigoriev I.V."/>
            <person name="Mortensen U.H."/>
            <person name="Andersen M.R."/>
            <person name="Baker S.E."/>
        </authorList>
    </citation>
    <scope>NUCLEOTIDE SEQUENCE [LARGE SCALE GENOMIC DNA]</scope>
    <source>
        <strain evidence="15 16">CBS 115571</strain>
    </source>
</reference>
<dbReference type="GO" id="GO:1902975">
    <property type="term" value="P:mitotic DNA replication initiation"/>
    <property type="evidence" value="ECO:0007669"/>
    <property type="project" value="TreeGrafter"/>
</dbReference>
<comment type="similarity">
    <text evidence="2 12">Belongs to the MCM family.</text>
</comment>
<dbReference type="PANTHER" id="PTHR11630:SF46">
    <property type="entry name" value="DNA REPLICATION LICENSING FACTOR MCM3-RELATED"/>
    <property type="match status" value="1"/>
</dbReference>
<dbReference type="SMART" id="SM00382">
    <property type="entry name" value="AAA"/>
    <property type="match status" value="1"/>
</dbReference>
<evidence type="ECO:0000256" key="5">
    <source>
        <dbReference type="ARBA" id="ARBA00022741"/>
    </source>
</evidence>
<feature type="compositionally biased region" description="Basic and acidic residues" evidence="13">
    <location>
        <begin position="1358"/>
        <end position="1367"/>
    </location>
</feature>
<feature type="compositionally biased region" description="Basic and acidic residues" evidence="13">
    <location>
        <begin position="1251"/>
        <end position="1262"/>
    </location>
</feature>
<dbReference type="Pfam" id="PF17855">
    <property type="entry name" value="MCM_lid"/>
    <property type="match status" value="1"/>
</dbReference>
<keyword evidence="8 12" id="KW-0067">ATP-binding</keyword>
<evidence type="ECO:0000256" key="2">
    <source>
        <dbReference type="ARBA" id="ARBA00008010"/>
    </source>
</evidence>
<evidence type="ECO:0000256" key="11">
    <source>
        <dbReference type="PROSITE-ProRule" id="PRU00708"/>
    </source>
</evidence>
<dbReference type="Gene3D" id="2.20.28.10">
    <property type="match status" value="1"/>
</dbReference>
<feature type="compositionally biased region" description="Basic and acidic residues" evidence="13">
    <location>
        <begin position="1341"/>
        <end position="1350"/>
    </location>
</feature>
<keyword evidence="7" id="KW-0347">Helicase</keyword>
<feature type="compositionally biased region" description="Basic and acidic residues" evidence="13">
    <location>
        <begin position="121"/>
        <end position="141"/>
    </location>
</feature>
<feature type="region of interest" description="Disordered" evidence="13">
    <location>
        <begin position="1189"/>
        <end position="1216"/>
    </location>
</feature>
<keyword evidence="9 12" id="KW-0238">DNA-binding</keyword>
<keyword evidence="16" id="KW-1185">Reference proteome</keyword>
<evidence type="ECO:0000256" key="8">
    <source>
        <dbReference type="ARBA" id="ARBA00022840"/>
    </source>
</evidence>
<dbReference type="InterPro" id="IPR031327">
    <property type="entry name" value="MCM"/>
</dbReference>
<evidence type="ECO:0000259" key="14">
    <source>
        <dbReference type="PROSITE" id="PS50051"/>
    </source>
</evidence>
<dbReference type="InterPro" id="IPR008046">
    <property type="entry name" value="Mcm3"/>
</dbReference>
<dbReference type="InterPro" id="IPR003593">
    <property type="entry name" value="AAA+_ATPase"/>
</dbReference>
<dbReference type="GO" id="GO:0043596">
    <property type="term" value="C:nuclear replication fork"/>
    <property type="evidence" value="ECO:0007669"/>
    <property type="project" value="UniProtKB-ARBA"/>
</dbReference>
<dbReference type="PRINTS" id="PR01657">
    <property type="entry name" value="MCMFAMILY"/>
</dbReference>
<dbReference type="Gene3D" id="1.25.40.10">
    <property type="entry name" value="Tetratricopeptide repeat domain"/>
    <property type="match status" value="2"/>
</dbReference>
<feature type="compositionally biased region" description="Polar residues" evidence="13">
    <location>
        <begin position="2294"/>
        <end position="2317"/>
    </location>
</feature>
<evidence type="ECO:0000256" key="1">
    <source>
        <dbReference type="ARBA" id="ARBA00004123"/>
    </source>
</evidence>
<feature type="compositionally biased region" description="Acidic residues" evidence="13">
    <location>
        <begin position="2216"/>
        <end position="2233"/>
    </location>
</feature>
<evidence type="ECO:0000256" key="6">
    <source>
        <dbReference type="ARBA" id="ARBA00022801"/>
    </source>
</evidence>
<feature type="compositionally biased region" description="Acidic residues" evidence="13">
    <location>
        <begin position="142"/>
        <end position="155"/>
    </location>
</feature>
<dbReference type="Gene3D" id="3.40.50.300">
    <property type="entry name" value="P-loop containing nucleotide triphosphate hydrolases"/>
    <property type="match status" value="1"/>
</dbReference>